<feature type="coiled-coil region" evidence="2">
    <location>
        <begin position="1121"/>
        <end position="1257"/>
    </location>
</feature>
<evidence type="ECO:0000256" key="2">
    <source>
        <dbReference type="SAM" id="Coils"/>
    </source>
</evidence>
<evidence type="ECO:0000256" key="1">
    <source>
        <dbReference type="ARBA" id="ARBA00023054"/>
    </source>
</evidence>
<dbReference type="GO" id="GO:0003779">
    <property type="term" value="F:actin binding"/>
    <property type="evidence" value="ECO:0007669"/>
    <property type="project" value="InterPro"/>
</dbReference>
<dbReference type="GO" id="GO:0005856">
    <property type="term" value="C:cytoskeleton"/>
    <property type="evidence" value="ECO:0007669"/>
    <property type="project" value="TreeGrafter"/>
</dbReference>
<accession>A0A6A3C0Z7</accession>
<comment type="caution">
    <text evidence="5">The sequence shown here is derived from an EMBL/GenBank/DDBJ whole genome shotgun (WGS) entry which is preliminary data.</text>
</comment>
<feature type="coiled-coil region" evidence="2">
    <location>
        <begin position="815"/>
        <end position="888"/>
    </location>
</feature>
<evidence type="ECO:0000259" key="4">
    <source>
        <dbReference type="PROSITE" id="PS51774"/>
    </source>
</evidence>
<protein>
    <submittedName>
        <fullName evidence="5">Adenine nucleotide transporter 1 isoform 1</fullName>
    </submittedName>
</protein>
<gene>
    <name evidence="5" type="ORF">F3Y22_tig00013960pilonHSYRG00146</name>
</gene>
<feature type="coiled-coil region" evidence="2">
    <location>
        <begin position="133"/>
        <end position="293"/>
    </location>
</feature>
<dbReference type="Proteomes" id="UP000436088">
    <property type="component" value="Unassembled WGS sequence"/>
</dbReference>
<keyword evidence="1 2" id="KW-0175">Coiled coil</keyword>
<feature type="coiled-coil region" evidence="2">
    <location>
        <begin position="329"/>
        <end position="585"/>
    </location>
</feature>
<dbReference type="EMBL" id="VEPZ02000561">
    <property type="protein sequence ID" value="KAE8722494.1"/>
    <property type="molecule type" value="Genomic_DNA"/>
</dbReference>
<feature type="domain" description="NAB" evidence="4">
    <location>
        <begin position="10"/>
        <end position="89"/>
    </location>
</feature>
<keyword evidence="6" id="KW-1185">Reference proteome</keyword>
<feature type="coiled-coil region" evidence="2">
    <location>
        <begin position="1291"/>
        <end position="1395"/>
    </location>
</feature>
<reference evidence="5" key="1">
    <citation type="submission" date="2019-09" db="EMBL/GenBank/DDBJ databases">
        <title>Draft genome information of white flower Hibiscus syriacus.</title>
        <authorList>
            <person name="Kim Y.-M."/>
        </authorList>
    </citation>
    <scope>NUCLEOTIDE SEQUENCE [LARGE SCALE GENOMIC DNA]</scope>
    <source>
        <strain evidence="5">YM2019G1</strain>
    </source>
</reference>
<organism evidence="5 6">
    <name type="scientific">Hibiscus syriacus</name>
    <name type="common">Rose of Sharon</name>
    <dbReference type="NCBI Taxonomy" id="106335"/>
    <lineage>
        <taxon>Eukaryota</taxon>
        <taxon>Viridiplantae</taxon>
        <taxon>Streptophyta</taxon>
        <taxon>Embryophyta</taxon>
        <taxon>Tracheophyta</taxon>
        <taxon>Spermatophyta</taxon>
        <taxon>Magnoliopsida</taxon>
        <taxon>eudicotyledons</taxon>
        <taxon>Gunneridae</taxon>
        <taxon>Pentapetalae</taxon>
        <taxon>rosids</taxon>
        <taxon>malvids</taxon>
        <taxon>Malvales</taxon>
        <taxon>Malvaceae</taxon>
        <taxon>Malvoideae</taxon>
        <taxon>Hibiscus</taxon>
    </lineage>
</organism>
<evidence type="ECO:0000313" key="6">
    <source>
        <dbReference type="Proteomes" id="UP000436088"/>
    </source>
</evidence>
<dbReference type="GO" id="GO:0005200">
    <property type="term" value="F:structural constituent of cytoskeleton"/>
    <property type="evidence" value="ECO:0007669"/>
    <property type="project" value="TreeGrafter"/>
</dbReference>
<dbReference type="Pfam" id="PF07765">
    <property type="entry name" value="KIP1"/>
    <property type="match status" value="1"/>
</dbReference>
<dbReference type="PANTHER" id="PTHR47357">
    <property type="entry name" value="COP1-INTERACTIVE PROTEIN 1"/>
    <property type="match status" value="1"/>
</dbReference>
<evidence type="ECO:0000256" key="3">
    <source>
        <dbReference type="SAM" id="MobiDB-lite"/>
    </source>
</evidence>
<proteinExistence type="predicted"/>
<evidence type="ECO:0000313" key="5">
    <source>
        <dbReference type="EMBL" id="KAE8722494.1"/>
    </source>
</evidence>
<feature type="compositionally biased region" description="Low complexity" evidence="3">
    <location>
        <begin position="102"/>
        <end position="114"/>
    </location>
</feature>
<dbReference type="PANTHER" id="PTHR47357:SF1">
    <property type="entry name" value="SPINDLE POLE BODY COMPONENT 110"/>
    <property type="match status" value="1"/>
</dbReference>
<sequence>MTRHRFRESIKSFFAYHVDPERDEQLKGSKIEIDENVATILKLIKDEDAEENGVPIANSKKEPLVRLIEDFHEHYQNLYAQYDHLTGELRKKAHGKLDKDSSSSSSSESDSDSSTKNGGSKNGILEREFHAIDEGIKQELEAANLEIADLKRKLADTSEEKDALNSNYLASLSKVQEAEEIITNLKLESERSESEKSKHVVENEELRQKLDTAAKMEAEVNQRLEELHRENSQLIIEKEASVKRIEDGEKLAEDLRREVGLLKEENLTLKQELDSVREEVFSVQQQLESSEQRASGVSQSLNATMEENNSLNSKLSEVSNGIQLAQGTIQRLMAEISQSKADLGDREKELVMLKELHEVHENQSSAKIKEVEAQVTSLELELEQLRTTNRDMELQIENKASEVKQLGEVNIRLQSQISELEMMSKQREEELLTLSKKFEDNEKESMSRVENLTIQISDLVADLESLRTQKAQLEEHIALKSDEASTEVKSLMDQINTLQLEMESLHSQKAELEVQLESKTQAISDYVIEIEKAKEEILIMTEDQQRVLQENEGLLTQTKELELEVNYLRNQKGELEEDLRTKIEEDGQLREENRVLQSQILELEMISKTRHEELSTLTMKFEDNKKESLSRVENLTLQINNMVADMESLRTQKARLEEHIVVKGDEASTQVKSLMDQINTLQQELGSLNDQKAELEVQLERKNQDISDYVIEVEKTKEEIVSKTEDQLRMVQEKEGFLTQINKLEFELNSVKNQKGELEEGLRTKIEEDGKLREENTALQSQISELEMISKQRQEELLILTNNFEDKEKESLSRVENLTMQINNLLVDMELLRTQKAQLEEHIVVKGDETSTQVKSLMDQINTLQQELESLHSQKAELEVQLESKTQVVSDLVIEIEKSKEEIVSKTEDQQRVLLEKEGLLAHTEELESEVNSLKNQKGELEEDLRTKIEENGQLREELVGLQNQIFELEKSLAEKGLEFNALVAQVKNLQQELDSLQTRRNELELQLEREKQESSERLIGFENEKSGLESQISNQQRTLEEQGEAYKKLAEEYKEVEGLYQECKANLELAERKLKELSEEFHINIESKSQVAADMKQIVENLRRVFQAKEYEKNGLVNQIADHQRMLKEQDDAFNKLNEEYKQLENSFGECNATIEFTEKKMQEMAGEHNTSIQSKDEIVAELEQTIEDLKRDVEMKGDELSSLVEKVSNIEVKLRLSNQKLRVTEQLLTENEESYRKAEAKYQEEQRLLEEKVSTLSGIIVTNNEAYSRMIKDISENVNSTLIGFESIIDKFEKGCRNYEHRIEQTSKELKIARRWVEETESEKKRLTNEATNMIGQLKALKEEESTLREQAEKLRIKAHKEEGEKENLVKAVDQLEKKVELLEKMMKEKDQGLLGLGEEKREAIRQLCLWIDYHRSRCDHLKEIMSKTIRVQRTA</sequence>
<dbReference type="InterPro" id="IPR011684">
    <property type="entry name" value="NAB"/>
</dbReference>
<feature type="coiled-coil region" evidence="2">
    <location>
        <begin position="917"/>
        <end position="1081"/>
    </location>
</feature>
<dbReference type="PROSITE" id="PS51774">
    <property type="entry name" value="NAB"/>
    <property type="match status" value="1"/>
</dbReference>
<dbReference type="Gene3D" id="1.10.287.1490">
    <property type="match status" value="1"/>
</dbReference>
<feature type="region of interest" description="Disordered" evidence="3">
    <location>
        <begin position="93"/>
        <end position="123"/>
    </location>
</feature>
<name>A0A6A3C0Z7_HIBSY</name>
<feature type="coiled-coil region" evidence="2">
    <location>
        <begin position="632"/>
        <end position="761"/>
    </location>
</feature>